<organism evidence="8 9">
    <name type="scientific">Danaus plexippus plexippus</name>
    <dbReference type="NCBI Taxonomy" id="278856"/>
    <lineage>
        <taxon>Eukaryota</taxon>
        <taxon>Metazoa</taxon>
        <taxon>Ecdysozoa</taxon>
        <taxon>Arthropoda</taxon>
        <taxon>Hexapoda</taxon>
        <taxon>Insecta</taxon>
        <taxon>Pterygota</taxon>
        <taxon>Neoptera</taxon>
        <taxon>Endopterygota</taxon>
        <taxon>Lepidoptera</taxon>
        <taxon>Glossata</taxon>
        <taxon>Ditrysia</taxon>
        <taxon>Papilionoidea</taxon>
        <taxon>Nymphalidae</taxon>
        <taxon>Danainae</taxon>
        <taxon>Danaini</taxon>
        <taxon>Danaina</taxon>
        <taxon>Danaus</taxon>
        <taxon>Danaus</taxon>
    </lineage>
</organism>
<evidence type="ECO:0000256" key="7">
    <source>
        <dbReference type="SAM" id="SignalP"/>
    </source>
</evidence>
<dbReference type="KEGG" id="dpl:KGM_210268"/>
<keyword evidence="6" id="KW-0391">Immunity</keyword>
<evidence type="ECO:0000256" key="2">
    <source>
        <dbReference type="ARBA" id="ARBA00010680"/>
    </source>
</evidence>
<dbReference type="Proteomes" id="UP000007151">
    <property type="component" value="Unassembled WGS sequence"/>
</dbReference>
<keyword evidence="5" id="KW-0399">Innate immunity</keyword>
<protein>
    <submittedName>
        <fullName evidence="8">Cecropin A</fullName>
    </submittedName>
</protein>
<evidence type="ECO:0000313" key="9">
    <source>
        <dbReference type="Proteomes" id="UP000007151"/>
    </source>
</evidence>
<comment type="similarity">
    <text evidence="2">Belongs to the cecropin family.</text>
</comment>
<evidence type="ECO:0000256" key="5">
    <source>
        <dbReference type="ARBA" id="ARBA00022588"/>
    </source>
</evidence>
<name>A0A212EJN7_DANPL</name>
<dbReference type="EMBL" id="AGBW02014443">
    <property type="protein sequence ID" value="OWR41668.1"/>
    <property type="molecule type" value="Genomic_DNA"/>
</dbReference>
<evidence type="ECO:0000256" key="6">
    <source>
        <dbReference type="ARBA" id="ARBA00022859"/>
    </source>
</evidence>
<comment type="subcellular location">
    <subcellularLocation>
        <location evidence="1">Secreted</location>
    </subcellularLocation>
</comment>
<proteinExistence type="inferred from homology"/>
<keyword evidence="7" id="KW-0732">Signal</keyword>
<dbReference type="Pfam" id="PF00272">
    <property type="entry name" value="Cecropin"/>
    <property type="match status" value="1"/>
</dbReference>
<evidence type="ECO:0000256" key="3">
    <source>
        <dbReference type="ARBA" id="ARBA00022525"/>
    </source>
</evidence>
<evidence type="ECO:0000256" key="4">
    <source>
        <dbReference type="ARBA" id="ARBA00022529"/>
    </source>
</evidence>
<keyword evidence="3" id="KW-0964">Secreted</keyword>
<accession>A0A212EJN7</accession>
<feature type="chain" id="PRO_5011110946" evidence="7">
    <location>
        <begin position="23"/>
        <end position="64"/>
    </location>
</feature>
<dbReference type="AlphaFoldDB" id="A0A212EJN7"/>
<dbReference type="GO" id="GO:0005576">
    <property type="term" value="C:extracellular region"/>
    <property type="evidence" value="ECO:0007669"/>
    <property type="project" value="UniProtKB-SubCell"/>
</dbReference>
<gene>
    <name evidence="8" type="ORF">KGM_210268</name>
</gene>
<dbReference type="STRING" id="278856.A0A212EJN7"/>
<dbReference type="PROSITE" id="PS00268">
    <property type="entry name" value="CECROPIN"/>
    <property type="match status" value="1"/>
</dbReference>
<dbReference type="eggNOG" id="ENOG502T7RS">
    <property type="taxonomic scope" value="Eukaryota"/>
</dbReference>
<evidence type="ECO:0000313" key="8">
    <source>
        <dbReference type="EMBL" id="OWR41668.1"/>
    </source>
</evidence>
<dbReference type="GO" id="GO:0050830">
    <property type="term" value="P:defense response to Gram-positive bacterium"/>
    <property type="evidence" value="ECO:0007669"/>
    <property type="project" value="UniProtKB-ARBA"/>
</dbReference>
<evidence type="ECO:0000256" key="1">
    <source>
        <dbReference type="ARBA" id="ARBA00004613"/>
    </source>
</evidence>
<dbReference type="GO" id="GO:0019731">
    <property type="term" value="P:antibacterial humoral response"/>
    <property type="evidence" value="ECO:0007669"/>
    <property type="project" value="InterPro"/>
</dbReference>
<dbReference type="InParanoid" id="A0A212EJN7"/>
<comment type="caution">
    <text evidence="8">The sequence shown here is derived from an EMBL/GenBank/DDBJ whole genome shotgun (WGS) entry which is preliminary data.</text>
</comment>
<sequence length="64" mass="6931">MDFSKIFFFVFACFLALSNVSAAPSPKWKIFKKIEKVGRNVRDGIIKAGPAVQVVGQATSIAKG</sequence>
<keyword evidence="9" id="KW-1185">Reference proteome</keyword>
<reference evidence="8 9" key="1">
    <citation type="journal article" date="2011" name="Cell">
        <title>The monarch butterfly genome yields insights into long-distance migration.</title>
        <authorList>
            <person name="Zhan S."/>
            <person name="Merlin C."/>
            <person name="Boore J.L."/>
            <person name="Reppert S.M."/>
        </authorList>
    </citation>
    <scope>NUCLEOTIDE SEQUENCE [LARGE SCALE GENOMIC DNA]</scope>
    <source>
        <strain evidence="8">F-2</strain>
    </source>
</reference>
<dbReference type="GO" id="GO:0045087">
    <property type="term" value="P:innate immune response"/>
    <property type="evidence" value="ECO:0007669"/>
    <property type="project" value="UniProtKB-KW"/>
</dbReference>
<feature type="signal peptide" evidence="7">
    <location>
        <begin position="1"/>
        <end position="22"/>
    </location>
</feature>
<dbReference type="InterPro" id="IPR000875">
    <property type="entry name" value="CecC-like"/>
</dbReference>
<keyword evidence="4" id="KW-0929">Antimicrobial</keyword>